<gene>
    <name evidence="5" type="ORF">BU14_0268s0005</name>
</gene>
<dbReference type="InterPro" id="IPR018376">
    <property type="entry name" value="Enoyl-CoA_hyd/isom_CS"/>
</dbReference>
<feature type="domain" description="Enoyl-CoA hydratase/isomerase" evidence="4">
    <location>
        <begin position="1"/>
        <end position="339"/>
    </location>
</feature>
<evidence type="ECO:0000256" key="2">
    <source>
        <dbReference type="ARBA" id="ARBA00011915"/>
    </source>
</evidence>
<proteinExistence type="predicted"/>
<name>A0A1X6P1L3_PORUM</name>
<dbReference type="EMBL" id="KV918931">
    <property type="protein sequence ID" value="OSX74764.1"/>
    <property type="molecule type" value="Genomic_DNA"/>
</dbReference>
<dbReference type="PROSITE" id="PS00166">
    <property type="entry name" value="ENOYL_COA_HYDRATASE"/>
    <property type="match status" value="1"/>
</dbReference>
<dbReference type="InterPro" id="IPR029045">
    <property type="entry name" value="ClpP/crotonase-like_dom_sf"/>
</dbReference>
<reference evidence="5 6" key="1">
    <citation type="submission" date="2017-03" db="EMBL/GenBank/DDBJ databases">
        <title>WGS assembly of Porphyra umbilicalis.</title>
        <authorList>
            <person name="Brawley S.H."/>
            <person name="Blouin N.A."/>
            <person name="Ficko-Blean E."/>
            <person name="Wheeler G.L."/>
            <person name="Lohr M."/>
            <person name="Goodson H.V."/>
            <person name="Jenkins J.W."/>
            <person name="Blaby-Haas C.E."/>
            <person name="Helliwell K.E."/>
            <person name="Chan C."/>
            <person name="Marriage T."/>
            <person name="Bhattacharya D."/>
            <person name="Klein A.S."/>
            <person name="Badis Y."/>
            <person name="Brodie J."/>
            <person name="Cao Y."/>
            <person name="Collen J."/>
            <person name="Dittami S.M."/>
            <person name="Gachon C.M."/>
            <person name="Green B.R."/>
            <person name="Karpowicz S."/>
            <person name="Kim J.W."/>
            <person name="Kudahl U."/>
            <person name="Lin S."/>
            <person name="Michel G."/>
            <person name="Mittag M."/>
            <person name="Olson B.J."/>
            <person name="Pangilinan J."/>
            <person name="Peng Y."/>
            <person name="Qiu H."/>
            <person name="Shu S."/>
            <person name="Singer J.T."/>
            <person name="Smith A.G."/>
            <person name="Sprecher B.N."/>
            <person name="Wagner V."/>
            <person name="Wang W."/>
            <person name="Wang Z.-Y."/>
            <person name="Yan J."/>
            <person name="Yarish C."/>
            <person name="Zoeuner-Riek S."/>
            <person name="Zhuang Y."/>
            <person name="Zou Y."/>
            <person name="Lindquist E.A."/>
            <person name="Grimwood J."/>
            <person name="Barry K."/>
            <person name="Rokhsar D.S."/>
            <person name="Schmutz J."/>
            <person name="Stiller J.W."/>
            <person name="Grossman A.R."/>
            <person name="Prochnik S.E."/>
        </authorList>
    </citation>
    <scope>NUCLEOTIDE SEQUENCE [LARGE SCALE GENOMIC DNA]</scope>
    <source>
        <strain evidence="5">4086291</strain>
    </source>
</reference>
<evidence type="ECO:0000256" key="3">
    <source>
        <dbReference type="ARBA" id="ARBA00022801"/>
    </source>
</evidence>
<organism evidence="5 6">
    <name type="scientific">Porphyra umbilicalis</name>
    <name type="common">Purple laver</name>
    <name type="synonym">Red alga</name>
    <dbReference type="NCBI Taxonomy" id="2786"/>
    <lineage>
        <taxon>Eukaryota</taxon>
        <taxon>Rhodophyta</taxon>
        <taxon>Bangiophyceae</taxon>
        <taxon>Bangiales</taxon>
        <taxon>Bangiaceae</taxon>
        <taxon>Porphyra</taxon>
    </lineage>
</organism>
<dbReference type="InterPro" id="IPR032259">
    <property type="entry name" value="HIBYL-CoA-H"/>
</dbReference>
<evidence type="ECO:0000256" key="1">
    <source>
        <dbReference type="ARBA" id="ARBA00001709"/>
    </source>
</evidence>
<keyword evidence="6" id="KW-1185">Reference proteome</keyword>
<accession>A0A1X6P1L3</accession>
<dbReference type="InterPro" id="IPR045004">
    <property type="entry name" value="ECH_dom"/>
</dbReference>
<evidence type="ECO:0000313" key="5">
    <source>
        <dbReference type="EMBL" id="OSX74764.1"/>
    </source>
</evidence>
<dbReference type="GO" id="GO:0006574">
    <property type="term" value="P:L-valine catabolic process"/>
    <property type="evidence" value="ECO:0007669"/>
    <property type="project" value="TreeGrafter"/>
</dbReference>
<dbReference type="NCBIfam" id="NF004127">
    <property type="entry name" value="PRK05617.1"/>
    <property type="match status" value="1"/>
</dbReference>
<evidence type="ECO:0000259" key="4">
    <source>
        <dbReference type="Pfam" id="PF16113"/>
    </source>
</evidence>
<comment type="catalytic activity">
    <reaction evidence="1">
        <text>3-hydroxy-2-methylpropanoyl-CoA + H2O = 3-hydroxy-2-methylpropanoate + CoA + H(+)</text>
        <dbReference type="Rhea" id="RHEA:20888"/>
        <dbReference type="ChEBI" id="CHEBI:11805"/>
        <dbReference type="ChEBI" id="CHEBI:15377"/>
        <dbReference type="ChEBI" id="CHEBI:15378"/>
        <dbReference type="ChEBI" id="CHEBI:57287"/>
        <dbReference type="ChEBI" id="CHEBI:57340"/>
        <dbReference type="EC" id="3.1.2.4"/>
    </reaction>
</comment>
<dbReference type="CDD" id="cd06558">
    <property type="entry name" value="crotonase-like"/>
    <property type="match status" value="1"/>
</dbReference>
<dbReference type="SUPFAM" id="SSF52096">
    <property type="entry name" value="ClpP/crotonase"/>
    <property type="match status" value="1"/>
</dbReference>
<dbReference type="AlphaFoldDB" id="A0A1X6P1L3"/>
<evidence type="ECO:0000313" key="6">
    <source>
        <dbReference type="Proteomes" id="UP000218209"/>
    </source>
</evidence>
<dbReference type="Gene3D" id="3.90.226.10">
    <property type="entry name" value="2-enoyl-CoA Hydratase, Chain A, domain 1"/>
    <property type="match status" value="1"/>
</dbReference>
<protein>
    <recommendedName>
        <fullName evidence="2">3-hydroxyisobutyryl-CoA hydrolase</fullName>
        <ecNumber evidence="2">3.1.2.4</ecNumber>
    </recommendedName>
</protein>
<dbReference type="Proteomes" id="UP000218209">
    <property type="component" value="Unassembled WGS sequence"/>
</dbReference>
<dbReference type="EC" id="3.1.2.4" evidence="2"/>
<sequence>MVSALRSRLLHYEAATPPAVGVVFLRGAGRAYCAGGDLRTLYDAGGDGADARARLAAADAFFREEYRLNYVLATLSGGVMPVALMDGLVMGGGVGVSVHAPFRVATERTVLAMPEAVIGLHPDVGASHLLGRLPGRTGEWMAATGARLTGAQAVALGLATHLVPSGRLADLAARVEAVSPSTRGAVDAELGAFAQATAPAAGADADARRRAAFPHWAAVDEAFGAATVEGTVATLERWAAAAEAGGGADAARGAWAAETLGQLAAGAPVSVKLGVASVRAARGASLAECLEREHRLSVRCVQGGEVYEGIRAALVDKDRQPRWAAPRLEDVSDADVAAFMRPLTEEDGVAPLELERRGADKYLSVSGGGGGGRSRL</sequence>
<dbReference type="PANTHER" id="PTHR43176:SF3">
    <property type="entry name" value="3-HYDROXYISOBUTYRYL-COA HYDROLASE, MITOCHONDRIAL"/>
    <property type="match status" value="1"/>
</dbReference>
<dbReference type="PANTHER" id="PTHR43176">
    <property type="entry name" value="3-HYDROXYISOBUTYRYL-COA HYDROLASE-RELATED"/>
    <property type="match status" value="1"/>
</dbReference>
<dbReference type="Pfam" id="PF16113">
    <property type="entry name" value="ECH_2"/>
    <property type="match status" value="1"/>
</dbReference>
<dbReference type="GO" id="GO:0003860">
    <property type="term" value="F:3-hydroxyisobutyryl-CoA hydrolase activity"/>
    <property type="evidence" value="ECO:0007669"/>
    <property type="project" value="UniProtKB-EC"/>
</dbReference>
<keyword evidence="3" id="KW-0378">Hydrolase</keyword>
<dbReference type="OrthoDB" id="1737613at2759"/>